<dbReference type="EMBL" id="JH159151">
    <property type="protein sequence ID" value="EGZ30616.1"/>
    <property type="molecule type" value="Genomic_DNA"/>
</dbReference>
<dbReference type="RefSeq" id="XP_009517891.1">
    <property type="nucleotide sequence ID" value="XM_009519596.1"/>
</dbReference>
<dbReference type="Proteomes" id="UP000002640">
    <property type="component" value="Unassembled WGS sequence"/>
</dbReference>
<sequence length="205" mass="23318">PFVLKGTASMMIIDDVADVMRNVFAGLHFVVELTKDRCEVEERAKILIELVAADLKSEVRCAPVGLLTNLNDYWYFLWLTPDREIARMMLTSPANGFKMIREVLTHSSEGSDGVFPMQISFLPSPLLKRQKMLNAALAGEDPAAEMLERYELMSDELSPEFLQERKMEYASQMIRNMPVYSGMFLEELVCDQLCNRKTSFAKSST</sequence>
<dbReference type="InParanoid" id="G4YQY8"/>
<evidence type="ECO:0000313" key="2">
    <source>
        <dbReference type="Proteomes" id="UP000002640"/>
    </source>
</evidence>
<protein>
    <submittedName>
        <fullName evidence="1">Uncharacterized protein</fullName>
    </submittedName>
</protein>
<dbReference type="AlphaFoldDB" id="G4YQY8"/>
<reference evidence="1 2" key="1">
    <citation type="journal article" date="2006" name="Science">
        <title>Phytophthora genome sequences uncover evolutionary origins and mechanisms of pathogenesis.</title>
        <authorList>
            <person name="Tyler B.M."/>
            <person name="Tripathy S."/>
            <person name="Zhang X."/>
            <person name="Dehal P."/>
            <person name="Jiang R.H."/>
            <person name="Aerts A."/>
            <person name="Arredondo F.D."/>
            <person name="Baxter L."/>
            <person name="Bensasson D."/>
            <person name="Beynon J.L."/>
            <person name="Chapman J."/>
            <person name="Damasceno C.M."/>
            <person name="Dorrance A.E."/>
            <person name="Dou D."/>
            <person name="Dickerman A.W."/>
            <person name="Dubchak I.L."/>
            <person name="Garbelotto M."/>
            <person name="Gijzen M."/>
            <person name="Gordon S.G."/>
            <person name="Govers F."/>
            <person name="Grunwald N.J."/>
            <person name="Huang W."/>
            <person name="Ivors K.L."/>
            <person name="Jones R.W."/>
            <person name="Kamoun S."/>
            <person name="Krampis K."/>
            <person name="Lamour K.H."/>
            <person name="Lee M.K."/>
            <person name="McDonald W.H."/>
            <person name="Medina M."/>
            <person name="Meijer H.J."/>
            <person name="Nordberg E.K."/>
            <person name="Maclean D.J."/>
            <person name="Ospina-Giraldo M.D."/>
            <person name="Morris P.F."/>
            <person name="Phuntumart V."/>
            <person name="Putnam N.H."/>
            <person name="Rash S."/>
            <person name="Rose J.K."/>
            <person name="Sakihama Y."/>
            <person name="Salamov A.A."/>
            <person name="Savidor A."/>
            <person name="Scheuring C.F."/>
            <person name="Smith B.M."/>
            <person name="Sobral B.W."/>
            <person name="Terry A."/>
            <person name="Torto-Alalibo T.A."/>
            <person name="Win J."/>
            <person name="Xu Z."/>
            <person name="Zhang H."/>
            <person name="Grigoriev I.V."/>
            <person name="Rokhsar D.S."/>
            <person name="Boore J.L."/>
        </authorList>
    </citation>
    <scope>NUCLEOTIDE SEQUENCE [LARGE SCALE GENOMIC DNA]</scope>
    <source>
        <strain evidence="1 2">P6497</strain>
    </source>
</reference>
<name>G4YQY8_PHYSP</name>
<proteinExistence type="predicted"/>
<feature type="non-terminal residue" evidence="1">
    <location>
        <position position="1"/>
    </location>
</feature>
<keyword evidence="2" id="KW-1185">Reference proteome</keyword>
<dbReference type="KEGG" id="psoj:PHYSODRAFT_472926"/>
<accession>G4YQY8</accession>
<dbReference type="GeneID" id="20654294"/>
<dbReference type="OMA" id="ERKMEYA"/>
<gene>
    <name evidence="1" type="ORF">PHYSODRAFT_472926</name>
</gene>
<evidence type="ECO:0000313" key="1">
    <source>
        <dbReference type="EMBL" id="EGZ30616.1"/>
    </source>
</evidence>
<organism evidence="1 2">
    <name type="scientific">Phytophthora sojae (strain P6497)</name>
    <name type="common">Soybean stem and root rot agent</name>
    <name type="synonym">Phytophthora megasperma f. sp. glycines</name>
    <dbReference type="NCBI Taxonomy" id="1094619"/>
    <lineage>
        <taxon>Eukaryota</taxon>
        <taxon>Sar</taxon>
        <taxon>Stramenopiles</taxon>
        <taxon>Oomycota</taxon>
        <taxon>Peronosporomycetes</taxon>
        <taxon>Peronosporales</taxon>
        <taxon>Peronosporaceae</taxon>
        <taxon>Phytophthora</taxon>
    </lineage>
</organism>